<evidence type="ECO:0000256" key="2">
    <source>
        <dbReference type="ARBA" id="ARBA00022908"/>
    </source>
</evidence>
<keyword evidence="3 5" id="KW-0238">DNA-binding</keyword>
<dbReference type="InterPro" id="IPR050808">
    <property type="entry name" value="Phage_Integrase"/>
</dbReference>
<dbReference type="InterPro" id="IPR010998">
    <property type="entry name" value="Integrase_recombinase_N"/>
</dbReference>
<dbReference type="InterPro" id="IPR011010">
    <property type="entry name" value="DNA_brk_join_enz"/>
</dbReference>
<evidence type="ECO:0000313" key="8">
    <source>
        <dbReference type="Proteomes" id="UP001156882"/>
    </source>
</evidence>
<dbReference type="InterPro" id="IPR002104">
    <property type="entry name" value="Integrase_catalytic"/>
</dbReference>
<reference evidence="8" key="1">
    <citation type="journal article" date="2019" name="Int. J. Syst. Evol. Microbiol.">
        <title>The Global Catalogue of Microorganisms (GCM) 10K type strain sequencing project: providing services to taxonomists for standard genome sequencing and annotation.</title>
        <authorList>
            <consortium name="The Broad Institute Genomics Platform"/>
            <consortium name="The Broad Institute Genome Sequencing Center for Infectious Disease"/>
            <person name="Wu L."/>
            <person name="Ma J."/>
        </authorList>
    </citation>
    <scope>NUCLEOTIDE SEQUENCE [LARGE SCALE GENOMIC DNA]</scope>
    <source>
        <strain evidence="8">NBRC 101365</strain>
    </source>
</reference>
<dbReference type="Proteomes" id="UP001156882">
    <property type="component" value="Unassembled WGS sequence"/>
</dbReference>
<dbReference type="PANTHER" id="PTHR30629">
    <property type="entry name" value="PROPHAGE INTEGRASE"/>
    <property type="match status" value="1"/>
</dbReference>
<keyword evidence="8" id="KW-1185">Reference proteome</keyword>
<dbReference type="InterPro" id="IPR013762">
    <property type="entry name" value="Integrase-like_cat_sf"/>
</dbReference>
<gene>
    <name evidence="7" type="ORF">GCM10007874_58560</name>
</gene>
<protein>
    <recommendedName>
        <fullName evidence="6">Core-binding (CB) domain-containing protein</fullName>
    </recommendedName>
</protein>
<dbReference type="Gene3D" id="1.10.150.130">
    <property type="match status" value="1"/>
</dbReference>
<comment type="caution">
    <text evidence="7">The sequence shown here is derived from an EMBL/GenBank/DDBJ whole genome shotgun (WGS) entry which is preliminary data.</text>
</comment>
<evidence type="ECO:0000256" key="1">
    <source>
        <dbReference type="ARBA" id="ARBA00008857"/>
    </source>
</evidence>
<sequence length="538" mass="61065">MGIKRDNPPYCQMIDGSNYRYFRVIPADVRYGYPAESLTFGVHLDPKEAEQYRSLRSDQQQGFMARKVIDQIRKAFNSTGSFLGNSKGSYPTRKVIVESLGTKDPAEAEQKASVLKKRDDRLFHELRLIKANALNLSNEERMEKAFLLVQNAKKLADLFVDQNSVLDELRQERQRSRMMERYILKMSGHNDIDAFLESPQDANTEVATLALQTMKSDGTGEQPSGLRLKKCLELYLDDLKRKGVGDSSERAWKKIKSGKTTAVDVLIKVAGGDKEISSITREHVRLVKKELEERTKPQKLKVSAINVYIANLRAFFNFALTEIDSDKRNPFDNMKDEDPEAPNEKRDSFSFDQAKLILARLDQETNWETKAIGWLTALTGARLKEITLLDAADIKIQDDVPHILIQANAHRKRLKTKVSKRSIPLVPRAIEILQKCPTSGAIFPECVRTPDPAGLLSDRFSYFLREKMEITDEKLAWHSWRHYVKNCLINTGASEMMQNAILGHSQKGMSGTYGEGFDLPNKQKALGEALALLLKKIE</sequence>
<dbReference type="EMBL" id="BSPC01000066">
    <property type="protein sequence ID" value="GLS22836.1"/>
    <property type="molecule type" value="Genomic_DNA"/>
</dbReference>
<evidence type="ECO:0000256" key="4">
    <source>
        <dbReference type="ARBA" id="ARBA00023172"/>
    </source>
</evidence>
<organism evidence="7 8">
    <name type="scientific">Labrys miyagiensis</name>
    <dbReference type="NCBI Taxonomy" id="346912"/>
    <lineage>
        <taxon>Bacteria</taxon>
        <taxon>Pseudomonadati</taxon>
        <taxon>Pseudomonadota</taxon>
        <taxon>Alphaproteobacteria</taxon>
        <taxon>Hyphomicrobiales</taxon>
        <taxon>Xanthobacteraceae</taxon>
        <taxon>Labrys</taxon>
    </lineage>
</organism>
<dbReference type="Gene3D" id="1.10.443.10">
    <property type="entry name" value="Intergrase catalytic core"/>
    <property type="match status" value="1"/>
</dbReference>
<evidence type="ECO:0000313" key="7">
    <source>
        <dbReference type="EMBL" id="GLS22836.1"/>
    </source>
</evidence>
<evidence type="ECO:0000256" key="5">
    <source>
        <dbReference type="PROSITE-ProRule" id="PRU01248"/>
    </source>
</evidence>
<proteinExistence type="inferred from homology"/>
<dbReference type="PROSITE" id="PS51900">
    <property type="entry name" value="CB"/>
    <property type="match status" value="1"/>
</dbReference>
<keyword evidence="4" id="KW-0233">DNA recombination</keyword>
<feature type="domain" description="Core-binding (CB)" evidence="6">
    <location>
        <begin position="226"/>
        <end position="320"/>
    </location>
</feature>
<dbReference type="InterPro" id="IPR044068">
    <property type="entry name" value="CB"/>
</dbReference>
<evidence type="ECO:0000256" key="3">
    <source>
        <dbReference type="ARBA" id="ARBA00023125"/>
    </source>
</evidence>
<dbReference type="PANTHER" id="PTHR30629:SF2">
    <property type="entry name" value="PROPHAGE INTEGRASE INTS-RELATED"/>
    <property type="match status" value="1"/>
</dbReference>
<dbReference type="Pfam" id="PF00589">
    <property type="entry name" value="Phage_integrase"/>
    <property type="match status" value="1"/>
</dbReference>
<evidence type="ECO:0000259" key="6">
    <source>
        <dbReference type="PROSITE" id="PS51900"/>
    </source>
</evidence>
<name>A0ABQ6CX87_9HYPH</name>
<keyword evidence="2" id="KW-0229">DNA integration</keyword>
<accession>A0ABQ6CX87</accession>
<comment type="similarity">
    <text evidence="1">Belongs to the 'phage' integrase family.</text>
</comment>
<dbReference type="SUPFAM" id="SSF56349">
    <property type="entry name" value="DNA breaking-rejoining enzymes"/>
    <property type="match status" value="1"/>
</dbReference>